<dbReference type="PANTHER" id="PTHR13847:SF289">
    <property type="entry name" value="GLYCINE OXIDASE"/>
    <property type="match status" value="1"/>
</dbReference>
<reference evidence="6 7" key="1">
    <citation type="journal article" date="2009" name="PLoS ONE">
        <title>Complete genome sequence of the aerobic CO-oxidizing thermophile Thermomicrobium roseum.</title>
        <authorList>
            <person name="Wu D."/>
            <person name="Raymond J."/>
            <person name="Wu M."/>
            <person name="Chatterji S."/>
            <person name="Ren Q."/>
            <person name="Graham J.E."/>
            <person name="Bryant D.A."/>
            <person name="Robb F."/>
            <person name="Colman A."/>
            <person name="Tallon L.J."/>
            <person name="Badger J.H."/>
            <person name="Madupu R."/>
            <person name="Ward N.L."/>
            <person name="Eisen J.A."/>
        </authorList>
    </citation>
    <scope>NUCLEOTIDE SEQUENCE [LARGE SCALE GENOMIC DNA]</scope>
    <source>
        <strain evidence="7">ATCC 27502 / DSM 5159 / P-2</strain>
    </source>
</reference>
<dbReference type="UniPathway" id="UPA00060"/>
<gene>
    <name evidence="6" type="ordered locus">trd_1971</name>
</gene>
<feature type="transmembrane region" description="Helical" evidence="4">
    <location>
        <begin position="7"/>
        <end position="28"/>
    </location>
</feature>
<keyword evidence="3" id="KW-0560">Oxidoreductase</keyword>
<dbReference type="STRING" id="309801.trd_1971"/>
<dbReference type="AlphaFoldDB" id="B9L2S8"/>
<accession>B9L2S8</accession>
<dbReference type="PANTHER" id="PTHR13847">
    <property type="entry name" value="SARCOSINE DEHYDROGENASE-RELATED"/>
    <property type="match status" value="1"/>
</dbReference>
<dbReference type="Pfam" id="PF01266">
    <property type="entry name" value="DAO"/>
    <property type="match status" value="1"/>
</dbReference>
<keyword evidence="2" id="KW-0784">Thiamine biosynthesis</keyword>
<name>B9L2S8_THERP</name>
<evidence type="ECO:0000256" key="4">
    <source>
        <dbReference type="SAM" id="Phobius"/>
    </source>
</evidence>
<dbReference type="Gene3D" id="3.50.50.60">
    <property type="entry name" value="FAD/NAD(P)-binding domain"/>
    <property type="match status" value="1"/>
</dbReference>
<keyword evidence="4" id="KW-0472">Membrane</keyword>
<protein>
    <submittedName>
        <fullName evidence="6">Putative amino acid oxidase</fullName>
    </submittedName>
</protein>
<dbReference type="Proteomes" id="UP000000447">
    <property type="component" value="Chromosome"/>
</dbReference>
<dbReference type="InterPro" id="IPR012727">
    <property type="entry name" value="Gly_oxidase_ThiO"/>
</dbReference>
<evidence type="ECO:0000259" key="5">
    <source>
        <dbReference type="Pfam" id="PF01266"/>
    </source>
</evidence>
<evidence type="ECO:0000313" key="7">
    <source>
        <dbReference type="Proteomes" id="UP000000447"/>
    </source>
</evidence>
<dbReference type="eggNOG" id="COG0665">
    <property type="taxonomic scope" value="Bacteria"/>
</dbReference>
<sequence>MTTRLELYPDVVVVGGGIIGTTIAYALARQGKRVTLLERESIGDGTSAASAGIVSPLDERHHPVELQDLLWRSLRSYPWLIGSLQEETGLAVGFQQWGTLLVAETEAEIADIRAVGTWLEERGFGVEWLDGPTVREAEPLLPVHVQGALRIDEGASVLVPQLVRATALAAQRYGATVLEHTAVVGMETAGDRVVAIQTARERIATAAVVLAAGAWSGQLTAPLGRPLPTLPVKGQMVLIDGTTRRPRSIIGAPGVTGYVVPRADGLVWVGTTVERGRWGTRPTAHGLWFCIDTARRLAPALLQEELFCAGAGLRPGTVDDQPILGRLPGWRNVWVATGHFRLGIMLAPITAELIARAMELESEDGIPPRFSPQRFLDDTSN</sequence>
<dbReference type="GO" id="GO:0009228">
    <property type="term" value="P:thiamine biosynthetic process"/>
    <property type="evidence" value="ECO:0007669"/>
    <property type="project" value="UniProtKB-KW"/>
</dbReference>
<evidence type="ECO:0000256" key="3">
    <source>
        <dbReference type="ARBA" id="ARBA00023002"/>
    </source>
</evidence>
<evidence type="ECO:0000313" key="6">
    <source>
        <dbReference type="EMBL" id="ACM06337.1"/>
    </source>
</evidence>
<dbReference type="InterPro" id="IPR006076">
    <property type="entry name" value="FAD-dep_OxRdtase"/>
</dbReference>
<keyword evidence="4" id="KW-0812">Transmembrane</keyword>
<evidence type="ECO:0000256" key="2">
    <source>
        <dbReference type="ARBA" id="ARBA00022977"/>
    </source>
</evidence>
<dbReference type="GO" id="GO:0005737">
    <property type="term" value="C:cytoplasm"/>
    <property type="evidence" value="ECO:0007669"/>
    <property type="project" value="TreeGrafter"/>
</dbReference>
<comment type="pathway">
    <text evidence="1">Cofactor biosynthesis; thiamine diphosphate biosynthesis.</text>
</comment>
<dbReference type="RefSeq" id="WP_015922912.1">
    <property type="nucleotide sequence ID" value="NC_011959.1"/>
</dbReference>
<keyword evidence="4" id="KW-1133">Transmembrane helix</keyword>
<dbReference type="NCBIfam" id="TIGR02352">
    <property type="entry name" value="thiamin_ThiO"/>
    <property type="match status" value="1"/>
</dbReference>
<dbReference type="HOGENOM" id="CLU_007884_4_5_0"/>
<feature type="domain" description="FAD dependent oxidoreductase" evidence="5">
    <location>
        <begin position="10"/>
        <end position="356"/>
    </location>
</feature>
<dbReference type="GO" id="GO:0016491">
    <property type="term" value="F:oxidoreductase activity"/>
    <property type="evidence" value="ECO:0007669"/>
    <property type="project" value="UniProtKB-KW"/>
</dbReference>
<proteinExistence type="predicted"/>
<dbReference type="GO" id="GO:0009229">
    <property type="term" value="P:thiamine diphosphate biosynthetic process"/>
    <property type="evidence" value="ECO:0007669"/>
    <property type="project" value="UniProtKB-UniPathway"/>
</dbReference>
<dbReference type="GO" id="GO:0050660">
    <property type="term" value="F:flavin adenine dinucleotide binding"/>
    <property type="evidence" value="ECO:0007669"/>
    <property type="project" value="InterPro"/>
</dbReference>
<dbReference type="SUPFAM" id="SSF51905">
    <property type="entry name" value="FAD/NAD(P)-binding domain"/>
    <property type="match status" value="1"/>
</dbReference>
<dbReference type="EMBL" id="CP001275">
    <property type="protein sequence ID" value="ACM06337.1"/>
    <property type="molecule type" value="Genomic_DNA"/>
</dbReference>
<dbReference type="SUPFAM" id="SSF54373">
    <property type="entry name" value="FAD-linked reductases, C-terminal domain"/>
    <property type="match status" value="1"/>
</dbReference>
<dbReference type="InterPro" id="IPR036188">
    <property type="entry name" value="FAD/NAD-bd_sf"/>
</dbReference>
<dbReference type="KEGG" id="tro:trd_1971"/>
<dbReference type="OrthoDB" id="9794226at2"/>
<organism evidence="6 7">
    <name type="scientific">Thermomicrobium roseum (strain ATCC 27502 / DSM 5159 / P-2)</name>
    <dbReference type="NCBI Taxonomy" id="309801"/>
    <lineage>
        <taxon>Bacteria</taxon>
        <taxon>Pseudomonadati</taxon>
        <taxon>Thermomicrobiota</taxon>
        <taxon>Thermomicrobia</taxon>
        <taxon>Thermomicrobiales</taxon>
        <taxon>Thermomicrobiaceae</taxon>
        <taxon>Thermomicrobium</taxon>
    </lineage>
</organism>
<evidence type="ECO:0000256" key="1">
    <source>
        <dbReference type="ARBA" id="ARBA00004948"/>
    </source>
</evidence>
<keyword evidence="7" id="KW-1185">Reference proteome</keyword>
<dbReference type="Gene3D" id="3.30.9.10">
    <property type="entry name" value="D-Amino Acid Oxidase, subunit A, domain 2"/>
    <property type="match status" value="1"/>
</dbReference>